<dbReference type="KEGG" id="vte:BHY08_07635"/>
<organism evidence="2 3">
    <name type="scientific">Vagococcus teuberi</name>
    <dbReference type="NCBI Taxonomy" id="519472"/>
    <lineage>
        <taxon>Bacteria</taxon>
        <taxon>Bacillati</taxon>
        <taxon>Bacillota</taxon>
        <taxon>Bacilli</taxon>
        <taxon>Lactobacillales</taxon>
        <taxon>Enterococcaceae</taxon>
        <taxon>Vagococcus</taxon>
    </lineage>
</organism>
<feature type="transmembrane region" description="Helical" evidence="1">
    <location>
        <begin position="21"/>
        <end position="38"/>
    </location>
</feature>
<reference evidence="2 3" key="1">
    <citation type="submission" date="2016-09" db="EMBL/GenBank/DDBJ databases">
        <title>Vagococcus teuberi sp. nov., isolated from the Malian artisanal sour milk fene.</title>
        <authorList>
            <person name="Wullschleger S."/>
            <person name="Seifert C."/>
            <person name="Baumgartner S."/>
            <person name="Lacroix C."/>
            <person name="Bonfoh B."/>
            <person name="Stevens M.J."/>
            <person name="Meile L."/>
        </authorList>
    </citation>
    <scope>NUCLEOTIDE SEQUENCE [LARGE SCALE GENOMIC DNA]</scope>
    <source>
        <strain evidence="2 3">DSM 21459</strain>
    </source>
</reference>
<keyword evidence="1" id="KW-0472">Membrane</keyword>
<dbReference type="AlphaFoldDB" id="A0A1J0A707"/>
<dbReference type="OrthoDB" id="2220917at2"/>
<keyword evidence="1" id="KW-0812">Transmembrane</keyword>
<feature type="transmembrane region" description="Helical" evidence="1">
    <location>
        <begin position="196"/>
        <end position="216"/>
    </location>
</feature>
<accession>A0A1J0A707</accession>
<evidence type="ECO:0000313" key="2">
    <source>
        <dbReference type="EMBL" id="APB31712.1"/>
    </source>
</evidence>
<feature type="transmembrane region" description="Helical" evidence="1">
    <location>
        <begin position="458"/>
        <end position="477"/>
    </location>
</feature>
<sequence length="517" mass="59051">MIEQMEKSIKSLFDVCWENKYLLLIAAGLTIFGASYSTGFDNVYWKFVVLIFGLSIIPILATSFFKTENVVFVTIVMMGSFFVIFSPVFDVLDEPAHFGRAVYISEGNFKLQNDNDKLQISKDYDKLNKMTGYNGINRLDPKKNFFHTKLFSMKTDKNKQSETKIKATRPYSTVMYLPSAFGIWLGKVLSNGNLGVMFYLGRFFNLLMYAIMAFFAVKMAGKWKMIIAVFSIQHLPVYIAASFSQDAFFYGLCLLIAAKFIQLFDKKEAITYKDVAVVGVLCGLMAFTKLPYIMLIGLMLFIPIKRYESKKVYLSNFIAIVLIIAVGLLWTKYYSTLEPTDLPGSVDQSKQISHIISHPKAFLQSMLIGGTNTVLLLKQYFTFGWSYHVSDIAYALYLMFIGSVVFMYPRRLVNKINPFFKLAIIGVSLGIILLTNFIMYLTFTGVGEPIIKGVQGRYFFGIFILLTFILNLSEKVFAVDDLNQQTYFNEKVYDKTILFISILFLIWMATLRVGAYY</sequence>
<feature type="transmembrane region" description="Helical" evidence="1">
    <location>
        <begin position="387"/>
        <end position="408"/>
    </location>
</feature>
<evidence type="ECO:0008006" key="4">
    <source>
        <dbReference type="Google" id="ProtNLM"/>
    </source>
</evidence>
<feature type="transmembrane region" description="Helical" evidence="1">
    <location>
        <begin position="247"/>
        <end position="264"/>
    </location>
</feature>
<evidence type="ECO:0000256" key="1">
    <source>
        <dbReference type="SAM" id="Phobius"/>
    </source>
</evidence>
<proteinExistence type="predicted"/>
<gene>
    <name evidence="2" type="ORF">BHY08_07635</name>
</gene>
<dbReference type="InterPro" id="IPR018674">
    <property type="entry name" value="DUF2142_membrane"/>
</dbReference>
<keyword evidence="1" id="KW-1133">Transmembrane helix</keyword>
<dbReference type="RefSeq" id="WP_071457307.1">
    <property type="nucleotide sequence ID" value="NZ_CP017267.1"/>
</dbReference>
<feature type="transmembrane region" description="Helical" evidence="1">
    <location>
        <begin position="276"/>
        <end position="301"/>
    </location>
</feature>
<feature type="transmembrane region" description="Helical" evidence="1">
    <location>
        <begin position="497"/>
        <end position="515"/>
    </location>
</feature>
<evidence type="ECO:0000313" key="3">
    <source>
        <dbReference type="Proteomes" id="UP000191200"/>
    </source>
</evidence>
<dbReference type="STRING" id="519472.BHY08_07635"/>
<feature type="transmembrane region" description="Helical" evidence="1">
    <location>
        <begin position="70"/>
        <end position="89"/>
    </location>
</feature>
<feature type="transmembrane region" description="Helical" evidence="1">
    <location>
        <begin position="44"/>
        <end position="65"/>
    </location>
</feature>
<dbReference type="Proteomes" id="UP000191200">
    <property type="component" value="Chromosome"/>
</dbReference>
<dbReference type="EMBL" id="CP017267">
    <property type="protein sequence ID" value="APB31712.1"/>
    <property type="molecule type" value="Genomic_DNA"/>
</dbReference>
<feature type="transmembrane region" description="Helical" evidence="1">
    <location>
        <begin position="420"/>
        <end position="443"/>
    </location>
</feature>
<name>A0A1J0A707_9ENTE</name>
<dbReference type="Pfam" id="PF09913">
    <property type="entry name" value="DUF2142"/>
    <property type="match status" value="1"/>
</dbReference>
<protein>
    <recommendedName>
        <fullName evidence="4">Glycosyltransferase RgtA/B/C/D-like domain-containing protein</fullName>
    </recommendedName>
</protein>
<feature type="transmembrane region" description="Helical" evidence="1">
    <location>
        <begin position="313"/>
        <end position="330"/>
    </location>
</feature>
<keyword evidence="3" id="KW-1185">Reference proteome</keyword>